<evidence type="ECO:0000313" key="1">
    <source>
        <dbReference type="EMBL" id="PRM89736.1"/>
    </source>
</evidence>
<dbReference type="RefSeq" id="WP_105911875.1">
    <property type="nucleotide sequence ID" value="NZ_CP026655.1"/>
</dbReference>
<protein>
    <submittedName>
        <fullName evidence="1">Uncharacterized protein</fullName>
    </submittedName>
</protein>
<dbReference type="EMBL" id="NXGH01000015">
    <property type="protein sequence ID" value="PRM89736.1"/>
    <property type="molecule type" value="Genomic_DNA"/>
</dbReference>
<reference evidence="1 2" key="1">
    <citation type="submission" date="2017-09" db="EMBL/GenBank/DDBJ databases">
        <title>Reassesment of A. cryaerophilus.</title>
        <authorList>
            <person name="Perez-Cataluna A."/>
            <person name="Collado L."/>
            <person name="Salgado O."/>
            <person name="Lefinanco V."/>
            <person name="Figueras M.J."/>
        </authorList>
    </citation>
    <scope>NUCLEOTIDE SEQUENCE [LARGE SCALE GENOMIC DNA]</scope>
    <source>
        <strain evidence="1 2">LMG 9871</strain>
    </source>
</reference>
<sequence length="87" mass="9616">MITLKGLLLNIIPATTYKKQGETLATPVKAKLQILVESKRANGTLVKDLQTISIPDEKINLYTDKISKEISVEVGILSKEKVNFYGV</sequence>
<gene>
    <name evidence="1" type="ORF">CJ671_06375</name>
</gene>
<organism evidence="1 2">
    <name type="scientific">Aliarcobacter cryaerophilus</name>
    <dbReference type="NCBI Taxonomy" id="28198"/>
    <lineage>
        <taxon>Bacteria</taxon>
        <taxon>Pseudomonadati</taxon>
        <taxon>Campylobacterota</taxon>
        <taxon>Epsilonproteobacteria</taxon>
        <taxon>Campylobacterales</taxon>
        <taxon>Arcobacteraceae</taxon>
        <taxon>Aliarcobacter</taxon>
    </lineage>
</organism>
<dbReference type="OrthoDB" id="5348192at2"/>
<accession>A0A2S9ST39</accession>
<comment type="caution">
    <text evidence="1">The sequence shown here is derived from an EMBL/GenBank/DDBJ whole genome shotgun (WGS) entry which is preliminary data.</text>
</comment>
<evidence type="ECO:0000313" key="2">
    <source>
        <dbReference type="Proteomes" id="UP000238649"/>
    </source>
</evidence>
<dbReference type="AlphaFoldDB" id="A0A2S9ST39"/>
<proteinExistence type="predicted"/>
<name>A0A2S9ST39_9BACT</name>
<dbReference type="Proteomes" id="UP000238649">
    <property type="component" value="Unassembled WGS sequence"/>
</dbReference>